<keyword evidence="11" id="KW-1185">Reference proteome</keyword>
<feature type="domain" description="SET" evidence="8">
    <location>
        <begin position="261"/>
        <end position="556"/>
    </location>
</feature>
<accession>A0A9Q0M6X1</accession>
<feature type="domain" description="MYND-type" evidence="9">
    <location>
        <begin position="306"/>
        <end position="345"/>
    </location>
</feature>
<dbReference type="GO" id="GO:0008757">
    <property type="term" value="F:S-adenosylmethionine-dependent methyltransferase activity"/>
    <property type="evidence" value="ECO:0007669"/>
    <property type="project" value="UniProtKB-ARBA"/>
</dbReference>
<evidence type="ECO:0000256" key="2">
    <source>
        <dbReference type="ARBA" id="ARBA00022679"/>
    </source>
</evidence>
<comment type="caution">
    <text evidence="10">The sequence shown here is derived from an EMBL/GenBank/DDBJ whole genome shotgun (WGS) entry which is preliminary data.</text>
</comment>
<sequence>MLKSEEFMKLMFKLENDSKYHSIEDNFKRMLYIVQRYKTRLHRYGNDVLEQCRQYEQKHGKSVSISKYYSDRAFKYFDKYQDRDGPKSLFTKNEFKDMINSTEKALRYGTINWNDWNTMEVMLRLYVNRALIQFDRNRIQSVKSDLRHASSILRYFNQPLLIREFFAMKDPNLLVTIIRLKSELITKIDPSSVERVDSIVESGGPLLNGDTKIIPGKVTEKDIECSLEVLHKLDSMLDSFESVVQKFNEILGPKENFRFSTKLSLCETENGGRCYRSTDYIESGETIMLERAQESTIFRKHQMTHCNYCLQSIETFWPCSQCSETVFCSARCSMYGYEQFHRYECGIFGLILGQDIYSMAHCYRHLMTFGIDVVIQCDNEELASNCGTGERFDVNTFMQSESLRTKPYRNMSNDDRRLICRASASLLAHRGKHESYRERTHTLLSIALAHFLIYKGHIRGDIVMNDVAYSRMLEHICLSMQRTCTNGFCWSETVTNKKDDNDSDYLRIASVMCFVASFFNHSCKPNVTWSINSGGIIQLITTESVEPGKELTICYGPRAKLAERQERLINDYCFPCRCELCLRDVANSDHAFKCTKDDCPGPLFVENELEACLQCGKVDKGKQQQASRKLALNVQRMSSKFNRSIRKFYHKESLFQYALRNIFGNLIKPKKQDFTEINQFDQTLKLLLSSVFKSEKRLTKLNRTLLTPSRLDKLEKYFDLYFSMVYDRSYYLLEKCALLLHVYKEMDLNERGLLLVSHINRCMDHIYPSLTDQSLVKLIYMLDYVAQYYHQWSEQLDDKLPKLVDMGFDSNGLDSIVNEFWMMCANLNVQRYISG</sequence>
<evidence type="ECO:0008006" key="12">
    <source>
        <dbReference type="Google" id="ProtNLM"/>
    </source>
</evidence>
<evidence type="ECO:0000313" key="11">
    <source>
        <dbReference type="Proteomes" id="UP001142055"/>
    </source>
</evidence>
<evidence type="ECO:0000256" key="4">
    <source>
        <dbReference type="ARBA" id="ARBA00022723"/>
    </source>
</evidence>
<evidence type="ECO:0000256" key="3">
    <source>
        <dbReference type="ARBA" id="ARBA00022691"/>
    </source>
</evidence>
<gene>
    <name evidence="10" type="ORF">RDWZM_006117</name>
</gene>
<protein>
    <recommendedName>
        <fullName evidence="12">SET domain-containing protein</fullName>
    </recommendedName>
</protein>
<dbReference type="Gene3D" id="6.10.140.2220">
    <property type="match status" value="1"/>
</dbReference>
<evidence type="ECO:0000256" key="6">
    <source>
        <dbReference type="ARBA" id="ARBA00022833"/>
    </source>
</evidence>
<organism evidence="10 11">
    <name type="scientific">Blomia tropicalis</name>
    <name type="common">Mite</name>
    <dbReference type="NCBI Taxonomy" id="40697"/>
    <lineage>
        <taxon>Eukaryota</taxon>
        <taxon>Metazoa</taxon>
        <taxon>Ecdysozoa</taxon>
        <taxon>Arthropoda</taxon>
        <taxon>Chelicerata</taxon>
        <taxon>Arachnida</taxon>
        <taxon>Acari</taxon>
        <taxon>Acariformes</taxon>
        <taxon>Sarcoptiformes</taxon>
        <taxon>Astigmata</taxon>
        <taxon>Glycyphagoidea</taxon>
        <taxon>Echimyopodidae</taxon>
        <taxon>Blomia</taxon>
    </lineage>
</organism>
<reference evidence="10" key="1">
    <citation type="submission" date="2022-12" db="EMBL/GenBank/DDBJ databases">
        <title>Genome assemblies of Blomia tropicalis.</title>
        <authorList>
            <person name="Cui Y."/>
        </authorList>
    </citation>
    <scope>NUCLEOTIDE SEQUENCE</scope>
    <source>
        <tissue evidence="10">Adult mites</tissue>
    </source>
</reference>
<evidence type="ECO:0000259" key="8">
    <source>
        <dbReference type="PROSITE" id="PS50280"/>
    </source>
</evidence>
<evidence type="ECO:0000256" key="5">
    <source>
        <dbReference type="ARBA" id="ARBA00022771"/>
    </source>
</evidence>
<dbReference type="PROSITE" id="PS50865">
    <property type="entry name" value="ZF_MYND_2"/>
    <property type="match status" value="1"/>
</dbReference>
<dbReference type="Gene3D" id="2.170.270.10">
    <property type="entry name" value="SET domain"/>
    <property type="match status" value="1"/>
</dbReference>
<keyword evidence="3" id="KW-0949">S-adenosyl-L-methionine</keyword>
<dbReference type="InterPro" id="IPR001214">
    <property type="entry name" value="SET_dom"/>
</dbReference>
<dbReference type="GO" id="GO:0005634">
    <property type="term" value="C:nucleus"/>
    <property type="evidence" value="ECO:0007669"/>
    <property type="project" value="TreeGrafter"/>
</dbReference>
<keyword evidence="5 7" id="KW-0863">Zinc-finger</keyword>
<dbReference type="GO" id="GO:0008276">
    <property type="term" value="F:protein methyltransferase activity"/>
    <property type="evidence" value="ECO:0007669"/>
    <property type="project" value="UniProtKB-ARBA"/>
</dbReference>
<evidence type="ECO:0000256" key="7">
    <source>
        <dbReference type="PROSITE-ProRule" id="PRU00134"/>
    </source>
</evidence>
<dbReference type="Gene3D" id="1.10.220.160">
    <property type="match status" value="1"/>
</dbReference>
<dbReference type="PANTHER" id="PTHR46165">
    <property type="entry name" value="SET AND MYND DOMAIN-CONTAINING PROTEIN 4"/>
    <property type="match status" value="1"/>
</dbReference>
<keyword evidence="2" id="KW-0808">Transferase</keyword>
<dbReference type="InterPro" id="IPR052097">
    <property type="entry name" value="SET-MYND_domain_protein"/>
</dbReference>
<dbReference type="Pfam" id="PF00856">
    <property type="entry name" value="SET"/>
    <property type="match status" value="1"/>
</dbReference>
<dbReference type="GO" id="GO:0032259">
    <property type="term" value="P:methylation"/>
    <property type="evidence" value="ECO:0007669"/>
    <property type="project" value="UniProtKB-KW"/>
</dbReference>
<keyword evidence="6" id="KW-0862">Zinc</keyword>
<dbReference type="PROSITE" id="PS50280">
    <property type="entry name" value="SET"/>
    <property type="match status" value="1"/>
</dbReference>
<dbReference type="GO" id="GO:0005737">
    <property type="term" value="C:cytoplasm"/>
    <property type="evidence" value="ECO:0007669"/>
    <property type="project" value="TreeGrafter"/>
</dbReference>
<evidence type="ECO:0000259" key="9">
    <source>
        <dbReference type="PROSITE" id="PS50865"/>
    </source>
</evidence>
<dbReference type="AlphaFoldDB" id="A0A9Q0M6X1"/>
<name>A0A9Q0M6X1_BLOTA</name>
<dbReference type="GO" id="GO:0042826">
    <property type="term" value="F:histone deacetylase binding"/>
    <property type="evidence" value="ECO:0007669"/>
    <property type="project" value="TreeGrafter"/>
</dbReference>
<dbReference type="EMBL" id="JAPWDV010000002">
    <property type="protein sequence ID" value="KAJ6220305.1"/>
    <property type="molecule type" value="Genomic_DNA"/>
</dbReference>
<evidence type="ECO:0000313" key="10">
    <source>
        <dbReference type="EMBL" id="KAJ6220305.1"/>
    </source>
</evidence>
<keyword evidence="1" id="KW-0489">Methyltransferase</keyword>
<dbReference type="GO" id="GO:0008270">
    <property type="term" value="F:zinc ion binding"/>
    <property type="evidence" value="ECO:0007669"/>
    <property type="project" value="UniProtKB-KW"/>
</dbReference>
<dbReference type="SUPFAM" id="SSF144232">
    <property type="entry name" value="HIT/MYND zinc finger-like"/>
    <property type="match status" value="1"/>
</dbReference>
<dbReference type="InterPro" id="IPR002893">
    <property type="entry name" value="Znf_MYND"/>
</dbReference>
<dbReference type="GO" id="GO:0008170">
    <property type="term" value="F:N-methyltransferase activity"/>
    <property type="evidence" value="ECO:0007669"/>
    <property type="project" value="UniProtKB-ARBA"/>
</dbReference>
<dbReference type="Proteomes" id="UP001142055">
    <property type="component" value="Chromosome 2"/>
</dbReference>
<keyword evidence="4" id="KW-0479">Metal-binding</keyword>
<dbReference type="InterPro" id="IPR046341">
    <property type="entry name" value="SET_dom_sf"/>
</dbReference>
<proteinExistence type="predicted"/>
<evidence type="ECO:0000256" key="1">
    <source>
        <dbReference type="ARBA" id="ARBA00022603"/>
    </source>
</evidence>
<dbReference type="PANTHER" id="PTHR46165:SF2">
    <property type="entry name" value="SET AND MYND DOMAIN-CONTAINING PROTEIN 4"/>
    <property type="match status" value="1"/>
</dbReference>
<dbReference type="SUPFAM" id="SSF82199">
    <property type="entry name" value="SET domain"/>
    <property type="match status" value="1"/>
</dbReference>